<accession>A0ABR2HHM8</accession>
<gene>
    <name evidence="2" type="ORF">M9Y10_019496</name>
</gene>
<dbReference type="Gene3D" id="3.30.420.40">
    <property type="match status" value="2"/>
</dbReference>
<proteinExistence type="inferred from homology"/>
<organism evidence="2 3">
    <name type="scientific">Tritrichomonas musculus</name>
    <dbReference type="NCBI Taxonomy" id="1915356"/>
    <lineage>
        <taxon>Eukaryota</taxon>
        <taxon>Metamonada</taxon>
        <taxon>Parabasalia</taxon>
        <taxon>Tritrichomonadida</taxon>
        <taxon>Tritrichomonadidae</taxon>
        <taxon>Tritrichomonas</taxon>
    </lineage>
</organism>
<evidence type="ECO:0008006" key="4">
    <source>
        <dbReference type="Google" id="ProtNLM"/>
    </source>
</evidence>
<dbReference type="SMART" id="SM00268">
    <property type="entry name" value="ACTIN"/>
    <property type="match status" value="1"/>
</dbReference>
<dbReference type="EMBL" id="JAPFFF010000028">
    <property type="protein sequence ID" value="KAK8846927.1"/>
    <property type="molecule type" value="Genomic_DNA"/>
</dbReference>
<dbReference type="InterPro" id="IPR004000">
    <property type="entry name" value="Actin"/>
</dbReference>
<comment type="similarity">
    <text evidence="1">Belongs to the actin family.</text>
</comment>
<dbReference type="InterPro" id="IPR043129">
    <property type="entry name" value="ATPase_NBD"/>
</dbReference>
<dbReference type="PANTHER" id="PTHR11937">
    <property type="entry name" value="ACTIN"/>
    <property type="match status" value="1"/>
</dbReference>
<evidence type="ECO:0000313" key="3">
    <source>
        <dbReference type="Proteomes" id="UP001470230"/>
    </source>
</evidence>
<evidence type="ECO:0000313" key="2">
    <source>
        <dbReference type="EMBL" id="KAK8846927.1"/>
    </source>
</evidence>
<dbReference type="Pfam" id="PF00022">
    <property type="entry name" value="Actin"/>
    <property type="match status" value="2"/>
</dbReference>
<dbReference type="PRINTS" id="PR00190">
    <property type="entry name" value="ACTIN"/>
</dbReference>
<sequence>MSSQKAAIFDFGTFETKIGFAGDKKPQKTFYSVVDSSNKHGVGDSAEEVRGRINFIIDNCVVTNWDLMESLITYSFNWLRVKAEDTPVLITESQFNNRGQREKISQILFETFNIPSLTIISQAYLSLLATGSETGMVLNIGEGASFAVPIYESVPSLYALKKCNISGSKINEYMFLLDAYGSGGQKTSFKDKDKLFKDKKNGGHHECMELLFDPSLSGQSGDSITKVLFDSIMAANIDLRKDLFSNIVLSGGSTMFDGFPERIKKEITEMAPDDMNVDIIAQPDRDQLAWKGGSIFATRPEYEKLKLSKDEYLDFLGIIHRQFIY</sequence>
<evidence type="ECO:0000256" key="1">
    <source>
        <dbReference type="RuleBase" id="RU000487"/>
    </source>
</evidence>
<comment type="caution">
    <text evidence="2">The sequence shown here is derived from an EMBL/GenBank/DDBJ whole genome shotgun (WGS) entry which is preliminary data.</text>
</comment>
<dbReference type="SUPFAM" id="SSF53067">
    <property type="entry name" value="Actin-like ATPase domain"/>
    <property type="match status" value="2"/>
</dbReference>
<reference evidence="2 3" key="1">
    <citation type="submission" date="2024-04" db="EMBL/GenBank/DDBJ databases">
        <title>Tritrichomonas musculus Genome.</title>
        <authorList>
            <person name="Alves-Ferreira E."/>
            <person name="Grigg M."/>
            <person name="Lorenzi H."/>
            <person name="Galac M."/>
        </authorList>
    </citation>
    <scope>NUCLEOTIDE SEQUENCE [LARGE SCALE GENOMIC DNA]</scope>
    <source>
        <strain evidence="2 3">EAF2021</strain>
    </source>
</reference>
<name>A0ABR2HHM8_9EUKA</name>
<keyword evidence="3" id="KW-1185">Reference proteome</keyword>
<dbReference type="Proteomes" id="UP001470230">
    <property type="component" value="Unassembled WGS sequence"/>
</dbReference>
<protein>
    <recommendedName>
        <fullName evidence="4">Actin</fullName>
    </recommendedName>
</protein>